<dbReference type="STRING" id="1314777.A0A164WWM9"/>
<accession>A0A164WWM9</accession>
<proteinExistence type="predicted"/>
<dbReference type="PANTHER" id="PTHR46579:SF1">
    <property type="entry name" value="F5_8 TYPE C DOMAIN-CONTAINING PROTEIN"/>
    <property type="match status" value="1"/>
</dbReference>
<dbReference type="EMBL" id="KV419401">
    <property type="protein sequence ID" value="KZS95432.1"/>
    <property type="molecule type" value="Genomic_DNA"/>
</dbReference>
<dbReference type="AlphaFoldDB" id="A0A164WWM9"/>
<evidence type="ECO:0000313" key="2">
    <source>
        <dbReference type="Proteomes" id="UP000076722"/>
    </source>
</evidence>
<keyword evidence="2" id="KW-1185">Reference proteome</keyword>
<protein>
    <submittedName>
        <fullName evidence="1">Uncharacterized protein</fullName>
    </submittedName>
</protein>
<evidence type="ECO:0000313" key="1">
    <source>
        <dbReference type="EMBL" id="KZS95432.1"/>
    </source>
</evidence>
<reference evidence="1 2" key="1">
    <citation type="journal article" date="2016" name="Mol. Biol. Evol.">
        <title>Comparative Genomics of Early-Diverging Mushroom-Forming Fungi Provides Insights into the Origins of Lignocellulose Decay Capabilities.</title>
        <authorList>
            <person name="Nagy L.G."/>
            <person name="Riley R."/>
            <person name="Tritt A."/>
            <person name="Adam C."/>
            <person name="Daum C."/>
            <person name="Floudas D."/>
            <person name="Sun H."/>
            <person name="Yadav J.S."/>
            <person name="Pangilinan J."/>
            <person name="Larsson K.H."/>
            <person name="Matsuura K."/>
            <person name="Barry K."/>
            <person name="Labutti K."/>
            <person name="Kuo R."/>
            <person name="Ohm R.A."/>
            <person name="Bhattacharya S.S."/>
            <person name="Shirouzu T."/>
            <person name="Yoshinaga Y."/>
            <person name="Martin F.M."/>
            <person name="Grigoriev I.V."/>
            <person name="Hibbett D.S."/>
        </authorList>
    </citation>
    <scope>NUCLEOTIDE SEQUENCE [LARGE SCALE GENOMIC DNA]</scope>
    <source>
        <strain evidence="1 2">HHB9708</strain>
    </source>
</reference>
<dbReference type="OrthoDB" id="2669721at2759"/>
<dbReference type="PANTHER" id="PTHR46579">
    <property type="entry name" value="F5/8 TYPE C DOMAIN-CONTAINING PROTEIN-RELATED"/>
    <property type="match status" value="1"/>
</dbReference>
<gene>
    <name evidence="1" type="ORF">SISNIDRAFT_408596</name>
</gene>
<sequence length="445" mass="50984">MHLPTLNTPDLFIGLWKTTFASDGEERKHWPWGVFRDAKVWSDHGQKVADITSYLPGSFDRPPRNPAEKANSGYKAWEWLLYFFGAGPCLYTNVLPEKFYKHFALGVSAYKAIMQNKISVESLTAIEEKFLLWVKMFEGIYYKGRVSRLHFCRACMHTPIHLAAQVQLKGPLSLHSQWCLERTIGNLGEEIHLHSDPFTNLANIAVRRCQLIAVKTILPHLDVCDEQVDGVKVPQAGRRLDDGYVLLPKRDDPMQKLEKPHEDLLYSFFSLNGITSPRIKDRANFKVRRWSTLRLPNGQIARSTMNEKPTPKRTRKSPLPPLAFIRNGIVNIGEVQYFIGAELDKDTALALVSVYGPPNPHLMTLSHNTYWSAEYRGDTALEFIEVRYINSVVAMAPDPQFRITFPNDITGKRRFFLMEKPGLEVWNTLTFDSEEPQNQILDIGR</sequence>
<organism evidence="1 2">
    <name type="scientific">Sistotremastrum niveocremeum HHB9708</name>
    <dbReference type="NCBI Taxonomy" id="1314777"/>
    <lineage>
        <taxon>Eukaryota</taxon>
        <taxon>Fungi</taxon>
        <taxon>Dikarya</taxon>
        <taxon>Basidiomycota</taxon>
        <taxon>Agaricomycotina</taxon>
        <taxon>Agaricomycetes</taxon>
        <taxon>Sistotremastrales</taxon>
        <taxon>Sistotremastraceae</taxon>
        <taxon>Sertulicium</taxon>
        <taxon>Sertulicium niveocremeum</taxon>
    </lineage>
</organism>
<dbReference type="Proteomes" id="UP000076722">
    <property type="component" value="Unassembled WGS sequence"/>
</dbReference>
<name>A0A164WWM9_9AGAM</name>